<dbReference type="EMBL" id="JBHSSO010000016">
    <property type="protein sequence ID" value="MFC6289813.1"/>
    <property type="molecule type" value="Genomic_DNA"/>
</dbReference>
<accession>A0ABW1U944</accession>
<sequence>MNAEILQLYRDYNTAMAADDTAALDRLLGPDFTLTHMTGYVQPRAEWLGELAQGTMQYFSSVEDHVAMRATASGWQVTGQNRVVASIHGSGRHEWPLHTVLTVSQIAGRWQILSAVVTTY</sequence>
<protein>
    <submittedName>
        <fullName evidence="2">Nuclear transport factor 2 family protein</fullName>
    </submittedName>
</protein>
<name>A0ABW1U944_9LACO</name>
<evidence type="ECO:0000313" key="3">
    <source>
        <dbReference type="Proteomes" id="UP001596258"/>
    </source>
</evidence>
<feature type="domain" description="DUF4440" evidence="1">
    <location>
        <begin position="5"/>
        <end position="112"/>
    </location>
</feature>
<keyword evidence="3" id="KW-1185">Reference proteome</keyword>
<comment type="caution">
    <text evidence="2">The sequence shown here is derived from an EMBL/GenBank/DDBJ whole genome shotgun (WGS) entry which is preliminary data.</text>
</comment>
<dbReference type="Gene3D" id="3.10.450.50">
    <property type="match status" value="1"/>
</dbReference>
<dbReference type="Pfam" id="PF14534">
    <property type="entry name" value="DUF4440"/>
    <property type="match status" value="1"/>
</dbReference>
<proteinExistence type="predicted"/>
<evidence type="ECO:0000313" key="2">
    <source>
        <dbReference type="EMBL" id="MFC6289813.1"/>
    </source>
</evidence>
<organism evidence="2 3">
    <name type="scientific">Levilactobacillus angrenensis</name>
    <dbReference type="NCBI Taxonomy" id="2486020"/>
    <lineage>
        <taxon>Bacteria</taxon>
        <taxon>Bacillati</taxon>
        <taxon>Bacillota</taxon>
        <taxon>Bacilli</taxon>
        <taxon>Lactobacillales</taxon>
        <taxon>Lactobacillaceae</taxon>
        <taxon>Levilactobacillus</taxon>
    </lineage>
</organism>
<dbReference type="InterPro" id="IPR027843">
    <property type="entry name" value="DUF4440"/>
</dbReference>
<dbReference type="RefSeq" id="WP_125574627.1">
    <property type="nucleotide sequence ID" value="NZ_JBHSSO010000016.1"/>
</dbReference>
<dbReference type="SUPFAM" id="SSF54427">
    <property type="entry name" value="NTF2-like"/>
    <property type="match status" value="1"/>
</dbReference>
<evidence type="ECO:0000259" key="1">
    <source>
        <dbReference type="Pfam" id="PF14534"/>
    </source>
</evidence>
<dbReference type="Proteomes" id="UP001596258">
    <property type="component" value="Unassembled WGS sequence"/>
</dbReference>
<gene>
    <name evidence="2" type="ORF">ACFP1M_06300</name>
</gene>
<dbReference type="InterPro" id="IPR032710">
    <property type="entry name" value="NTF2-like_dom_sf"/>
</dbReference>
<reference evidence="3" key="1">
    <citation type="journal article" date="2019" name="Int. J. Syst. Evol. Microbiol.">
        <title>The Global Catalogue of Microorganisms (GCM) 10K type strain sequencing project: providing services to taxonomists for standard genome sequencing and annotation.</title>
        <authorList>
            <consortium name="The Broad Institute Genomics Platform"/>
            <consortium name="The Broad Institute Genome Sequencing Center for Infectious Disease"/>
            <person name="Wu L."/>
            <person name="Ma J."/>
        </authorList>
    </citation>
    <scope>NUCLEOTIDE SEQUENCE [LARGE SCALE GENOMIC DNA]</scope>
    <source>
        <strain evidence="3">CCM 8893</strain>
    </source>
</reference>